<evidence type="ECO:0000256" key="4">
    <source>
        <dbReference type="ARBA" id="ARBA00022801"/>
    </source>
</evidence>
<dbReference type="GO" id="GO:0046872">
    <property type="term" value="F:metal ion binding"/>
    <property type="evidence" value="ECO:0007669"/>
    <property type="project" value="UniProtKB-KW"/>
</dbReference>
<reference evidence="9 10" key="1">
    <citation type="journal article" date="2012" name="J. Bacteriol.">
        <title>Complete Genome Sequence of the Beer Spoilage Organism Pediococcus claussenii ATCC BAA-344T.</title>
        <authorList>
            <person name="Pittet V."/>
            <person name="Abegunde T."/>
            <person name="Marfleet T."/>
            <person name="Haakensen M."/>
            <person name="Morrow K."/>
            <person name="Jayaprakash T."/>
            <person name="Schroeder K."/>
            <person name="Trost B."/>
            <person name="Byrns S."/>
            <person name="Bergsveinson J."/>
            <person name="Kusalik A."/>
            <person name="Ziola B."/>
        </authorList>
    </citation>
    <scope>NUCLEOTIDE SEQUENCE [LARGE SCALE GENOMIC DNA]</scope>
    <source>
        <strain evidence="9 10">ATCC BAA-344</strain>
    </source>
</reference>
<dbReference type="HOGENOM" id="CLU_044815_1_2_9"/>
<sequence length="206" mass="23584">MMASILTKKLIAQMREISESSTKLEGLVAGDGSQNPKFILVSEAPGKNEAREGIGFIGPAGQELQNWLNYLGLTRDQIYMTGTVRARPFNERNGVKRDRPPTKLEIKEFAKFLDYELQHLNSDLIVPMGNTGLQRLLGNDARITQLHGQILHRRIQEYDAEKDAFVLSEKEWTLIPTFHPSYIRRFPNKNRTLVMNDLKTIKNYLN</sequence>
<dbReference type="InterPro" id="IPR051536">
    <property type="entry name" value="UDG_Type-4/5"/>
</dbReference>
<proteinExistence type="predicted"/>
<dbReference type="Gene3D" id="3.40.470.10">
    <property type="entry name" value="Uracil-DNA glycosylase-like domain"/>
    <property type="match status" value="1"/>
</dbReference>
<protein>
    <submittedName>
        <fullName evidence="9">Uracil DNA glycosylase superfamily protein</fullName>
    </submittedName>
</protein>
<dbReference type="SUPFAM" id="SSF52141">
    <property type="entry name" value="Uracil-DNA glycosylase-like"/>
    <property type="match status" value="1"/>
</dbReference>
<dbReference type="PATRIC" id="fig|701521.8.peg.17"/>
<accession>G8PE94</accession>
<dbReference type="GO" id="GO:0006281">
    <property type="term" value="P:DNA repair"/>
    <property type="evidence" value="ECO:0007669"/>
    <property type="project" value="UniProtKB-KW"/>
</dbReference>
<evidence type="ECO:0000256" key="5">
    <source>
        <dbReference type="ARBA" id="ARBA00023004"/>
    </source>
</evidence>
<gene>
    <name evidence="9" type="ordered locus">PECL_17</name>
</gene>
<evidence type="ECO:0000256" key="7">
    <source>
        <dbReference type="ARBA" id="ARBA00023204"/>
    </source>
</evidence>
<dbReference type="KEGG" id="pce:PECL_17"/>
<keyword evidence="2" id="KW-0479">Metal-binding</keyword>
<dbReference type="SMART" id="SM00987">
    <property type="entry name" value="UreE_C"/>
    <property type="match status" value="1"/>
</dbReference>
<evidence type="ECO:0000256" key="6">
    <source>
        <dbReference type="ARBA" id="ARBA00023014"/>
    </source>
</evidence>
<dbReference type="SMART" id="SM00986">
    <property type="entry name" value="UDG"/>
    <property type="match status" value="1"/>
</dbReference>
<dbReference type="Pfam" id="PF03167">
    <property type="entry name" value="UDG"/>
    <property type="match status" value="1"/>
</dbReference>
<dbReference type="AlphaFoldDB" id="G8PE94"/>
<evidence type="ECO:0000256" key="3">
    <source>
        <dbReference type="ARBA" id="ARBA00022763"/>
    </source>
</evidence>
<keyword evidence="4" id="KW-0378">Hydrolase</keyword>
<keyword evidence="10" id="KW-1185">Reference proteome</keyword>
<dbReference type="InterPro" id="IPR036895">
    <property type="entry name" value="Uracil-DNA_glycosylase-like_sf"/>
</dbReference>
<evidence type="ECO:0000256" key="1">
    <source>
        <dbReference type="ARBA" id="ARBA00022485"/>
    </source>
</evidence>
<dbReference type="GO" id="GO:0097506">
    <property type="term" value="F:deaminated base DNA N-glycosylase activity"/>
    <property type="evidence" value="ECO:0007669"/>
    <property type="project" value="UniProtKB-ARBA"/>
</dbReference>
<dbReference type="PANTHER" id="PTHR33693">
    <property type="entry name" value="TYPE-5 URACIL-DNA GLYCOSYLASE"/>
    <property type="match status" value="1"/>
</dbReference>
<dbReference type="InterPro" id="IPR005122">
    <property type="entry name" value="Uracil-DNA_glycosylase-like"/>
</dbReference>
<evidence type="ECO:0000313" key="9">
    <source>
        <dbReference type="EMBL" id="AEV94355.1"/>
    </source>
</evidence>
<dbReference type="STRING" id="701521.PECL_17"/>
<feature type="domain" description="Uracil-DNA glycosylase-like" evidence="8">
    <location>
        <begin position="29"/>
        <end position="199"/>
    </location>
</feature>
<organism evidence="9 10">
    <name type="scientific">Pediococcus claussenii (strain ATCC BAA-344 / DSM 14800 / JCM 18046 / KCTC 3811 / LMG 21948 / P06)</name>
    <dbReference type="NCBI Taxonomy" id="701521"/>
    <lineage>
        <taxon>Bacteria</taxon>
        <taxon>Bacillati</taxon>
        <taxon>Bacillota</taxon>
        <taxon>Bacilli</taxon>
        <taxon>Lactobacillales</taxon>
        <taxon>Lactobacillaceae</taxon>
        <taxon>Pediococcus</taxon>
    </lineage>
</organism>
<keyword evidence="7" id="KW-0234">DNA repair</keyword>
<evidence type="ECO:0000259" key="8">
    <source>
        <dbReference type="SMART" id="SM00986"/>
    </source>
</evidence>
<keyword evidence="3" id="KW-0227">DNA damage</keyword>
<keyword evidence="6" id="KW-0411">Iron-sulfur</keyword>
<name>G8PE94_PEDCP</name>
<keyword evidence="1" id="KW-0004">4Fe-4S</keyword>
<keyword evidence="5" id="KW-0408">Iron</keyword>
<dbReference type="CDD" id="cd10030">
    <property type="entry name" value="UDG-F4_TTUDGA_SPO1dp_like"/>
    <property type="match status" value="1"/>
</dbReference>
<dbReference type="Proteomes" id="UP000005444">
    <property type="component" value="Chromosome"/>
</dbReference>
<evidence type="ECO:0000313" key="10">
    <source>
        <dbReference type="Proteomes" id="UP000005444"/>
    </source>
</evidence>
<dbReference type="GO" id="GO:0051539">
    <property type="term" value="F:4 iron, 4 sulfur cluster binding"/>
    <property type="evidence" value="ECO:0007669"/>
    <property type="project" value="UniProtKB-KW"/>
</dbReference>
<dbReference type="PANTHER" id="PTHR33693:SF1">
    <property type="entry name" value="TYPE-4 URACIL-DNA GLYCOSYLASE"/>
    <property type="match status" value="1"/>
</dbReference>
<dbReference type="eggNOG" id="COG1573">
    <property type="taxonomic scope" value="Bacteria"/>
</dbReference>
<evidence type="ECO:0000256" key="2">
    <source>
        <dbReference type="ARBA" id="ARBA00022723"/>
    </source>
</evidence>
<dbReference type="EMBL" id="CP003137">
    <property type="protein sequence ID" value="AEV94355.1"/>
    <property type="molecule type" value="Genomic_DNA"/>
</dbReference>